<dbReference type="InterPro" id="IPR024079">
    <property type="entry name" value="MetalloPept_cat_dom_sf"/>
</dbReference>
<dbReference type="PROSITE" id="PS51864">
    <property type="entry name" value="ASTACIN"/>
    <property type="match status" value="1"/>
</dbReference>
<keyword evidence="3" id="KW-0245">EGF-like domain</keyword>
<evidence type="ECO:0000256" key="11">
    <source>
        <dbReference type="RuleBase" id="RU361183"/>
    </source>
</evidence>
<feature type="binding site" evidence="10">
    <location>
        <position position="133"/>
    </location>
    <ligand>
        <name>Zn(2+)</name>
        <dbReference type="ChEBI" id="CHEBI:29105"/>
        <note>catalytic</note>
    </ligand>
</feature>
<protein>
    <recommendedName>
        <fullName evidence="11">Metalloendopeptidase</fullName>
        <ecNumber evidence="11">3.4.24.-</ecNumber>
    </recommendedName>
</protein>
<keyword evidence="4 10" id="KW-0479">Metal-binding</keyword>
<evidence type="ECO:0000256" key="10">
    <source>
        <dbReference type="PROSITE-ProRule" id="PRU01211"/>
    </source>
</evidence>
<dbReference type="GO" id="GO:0006508">
    <property type="term" value="P:proteolysis"/>
    <property type="evidence" value="ECO:0007669"/>
    <property type="project" value="UniProtKB-KW"/>
</dbReference>
<feature type="binding site" evidence="10">
    <location>
        <position position="143"/>
    </location>
    <ligand>
        <name>Zn(2+)</name>
        <dbReference type="ChEBI" id="CHEBI:29105"/>
        <note>catalytic</note>
    </ligand>
</feature>
<evidence type="ECO:0000256" key="8">
    <source>
        <dbReference type="ARBA" id="ARBA00023157"/>
    </source>
</evidence>
<dbReference type="PROSITE" id="PS01186">
    <property type="entry name" value="EGF_2"/>
    <property type="match status" value="1"/>
</dbReference>
<proteinExistence type="predicted"/>
<keyword evidence="9" id="KW-0325">Glycoprotein</keyword>
<dbReference type="PRINTS" id="PR00480">
    <property type="entry name" value="ASTACIN"/>
</dbReference>
<evidence type="ECO:0000256" key="4">
    <source>
        <dbReference type="ARBA" id="ARBA00022723"/>
    </source>
</evidence>
<keyword evidence="5 11" id="KW-0732">Signal</keyword>
<evidence type="ECO:0000256" key="7">
    <source>
        <dbReference type="ARBA" id="ARBA00023049"/>
    </source>
</evidence>
<dbReference type="GO" id="GO:0008270">
    <property type="term" value="F:zinc ion binding"/>
    <property type="evidence" value="ECO:0007669"/>
    <property type="project" value="UniProtKB-UniRule"/>
</dbReference>
<keyword evidence="10 11" id="KW-0378">Hydrolase</keyword>
<comment type="caution">
    <text evidence="13">The sequence shown here is derived from an EMBL/GenBank/DDBJ whole genome shotgun (WGS) entry which is preliminary data.</text>
</comment>
<evidence type="ECO:0000256" key="3">
    <source>
        <dbReference type="ARBA" id="ARBA00022536"/>
    </source>
</evidence>
<sequence>SISTMIFFLILAALQIGATTGTINDSTMVNYRFRRQAIIANSTNVWSTSEPIPYFFETGIQAVSSEVRAQALEAMKFWQEYTCLNFKEDTTRTKGIKFISGAGCFSTLGRWPHGSQSLSLYNQGCNNMATAMHEVEHALGVNHQMTRLDRDSYLRVYEDRIVNGIVKQYQKKEGTQTFGLPYEYGSVMHYTGGSAAKVHGQATMEALDKDYQQSLGGQEPSFLDVQIVNLLYKCSMVTCRTQLPCKNHGYTHPKKCNVCLCPEGWGGAYCDQNPSGAVTLTASPTFQTYNINFTGAASNRAKSRAHVVTAPVGKRIEVKFTALKTTDMENSCGVNGIEWKGKSDLRTRGIRFCGWSVPTKSYWSQGNRAVIMAYYYQGSATATVQYRY</sequence>
<dbReference type="InterPro" id="IPR001506">
    <property type="entry name" value="Peptidase_M12A"/>
</dbReference>
<keyword evidence="10 11" id="KW-0645">Protease</keyword>
<feature type="active site" evidence="10">
    <location>
        <position position="134"/>
    </location>
</feature>
<comment type="cofactor">
    <cofactor evidence="10 11">
        <name>Zn(2+)</name>
        <dbReference type="ChEBI" id="CHEBI:29105"/>
    </cofactor>
    <text evidence="10 11">Binds 1 zinc ion per subunit.</text>
</comment>
<keyword evidence="7 10" id="KW-0482">Metalloprotease</keyword>
<feature type="binding site" evidence="10">
    <location>
        <position position="137"/>
    </location>
    <ligand>
        <name>Zn(2+)</name>
        <dbReference type="ChEBI" id="CHEBI:29105"/>
        <note>catalytic</note>
    </ligand>
</feature>
<dbReference type="PANTHER" id="PTHR10127:SF793">
    <property type="entry name" value="ZINC METALLOPROTEINASE NAS-31"/>
    <property type="match status" value="1"/>
</dbReference>
<dbReference type="CDD" id="cd04280">
    <property type="entry name" value="ZnMc_astacin_like"/>
    <property type="match status" value="1"/>
</dbReference>
<comment type="caution">
    <text evidence="10">Lacks conserved residue(s) required for the propagation of feature annotation.</text>
</comment>
<dbReference type="InterPro" id="IPR006026">
    <property type="entry name" value="Peptidase_Metallo"/>
</dbReference>
<dbReference type="GO" id="GO:0005576">
    <property type="term" value="C:extracellular region"/>
    <property type="evidence" value="ECO:0007669"/>
    <property type="project" value="UniProtKB-SubCell"/>
</dbReference>
<evidence type="ECO:0000256" key="5">
    <source>
        <dbReference type="ARBA" id="ARBA00022729"/>
    </source>
</evidence>
<dbReference type="Pfam" id="PF01400">
    <property type="entry name" value="Astacin"/>
    <property type="match status" value="1"/>
</dbReference>
<evidence type="ECO:0000256" key="2">
    <source>
        <dbReference type="ARBA" id="ARBA00022525"/>
    </source>
</evidence>
<dbReference type="PROSITE" id="PS00022">
    <property type="entry name" value="EGF_1"/>
    <property type="match status" value="1"/>
</dbReference>
<dbReference type="InterPro" id="IPR035914">
    <property type="entry name" value="Sperma_CUB_dom_sf"/>
</dbReference>
<comment type="subcellular location">
    <subcellularLocation>
        <location evidence="1">Secreted</location>
    </subcellularLocation>
</comment>
<dbReference type="GO" id="GO:0018996">
    <property type="term" value="P:molting cycle, collagen and cuticulin-based cuticle"/>
    <property type="evidence" value="ECO:0007669"/>
    <property type="project" value="InterPro"/>
</dbReference>
<dbReference type="Proteomes" id="UP001432322">
    <property type="component" value="Unassembled WGS sequence"/>
</dbReference>
<dbReference type="InterPro" id="IPR017050">
    <property type="entry name" value="Metallopeptidase_nem"/>
</dbReference>
<feature type="non-terminal residue" evidence="13">
    <location>
        <position position="388"/>
    </location>
</feature>
<evidence type="ECO:0000313" key="13">
    <source>
        <dbReference type="EMBL" id="GMT36511.1"/>
    </source>
</evidence>
<feature type="signal peptide" evidence="11">
    <location>
        <begin position="1"/>
        <end position="21"/>
    </location>
</feature>
<keyword evidence="14" id="KW-1185">Reference proteome</keyword>
<dbReference type="PANTHER" id="PTHR10127">
    <property type="entry name" value="DISCOIDIN, CUB, EGF, LAMININ , AND ZINC METALLOPROTEASE DOMAIN CONTAINING"/>
    <property type="match status" value="1"/>
</dbReference>
<accession>A0AAV5WVX3</accession>
<dbReference type="AlphaFoldDB" id="A0AAV5WVX3"/>
<dbReference type="Gene3D" id="3.40.390.10">
    <property type="entry name" value="Collagenase (Catalytic Domain)"/>
    <property type="match status" value="1"/>
</dbReference>
<dbReference type="GO" id="GO:0004222">
    <property type="term" value="F:metalloendopeptidase activity"/>
    <property type="evidence" value="ECO:0007669"/>
    <property type="project" value="UniProtKB-UniRule"/>
</dbReference>
<keyword evidence="2" id="KW-0964">Secreted</keyword>
<dbReference type="InterPro" id="IPR034035">
    <property type="entry name" value="Astacin-like_dom"/>
</dbReference>
<evidence type="ECO:0000259" key="12">
    <source>
        <dbReference type="PROSITE" id="PS51864"/>
    </source>
</evidence>
<dbReference type="InterPro" id="IPR000742">
    <property type="entry name" value="EGF"/>
</dbReference>
<keyword evidence="6 10" id="KW-0862">Zinc</keyword>
<reference evidence="13" key="1">
    <citation type="submission" date="2023-10" db="EMBL/GenBank/DDBJ databases">
        <title>Genome assembly of Pristionchus species.</title>
        <authorList>
            <person name="Yoshida K."/>
            <person name="Sommer R.J."/>
        </authorList>
    </citation>
    <scope>NUCLEOTIDE SEQUENCE</scope>
    <source>
        <strain evidence="13">RS5133</strain>
    </source>
</reference>
<evidence type="ECO:0000313" key="14">
    <source>
        <dbReference type="Proteomes" id="UP001432322"/>
    </source>
</evidence>
<evidence type="ECO:0000256" key="1">
    <source>
        <dbReference type="ARBA" id="ARBA00004613"/>
    </source>
</evidence>
<dbReference type="EMBL" id="BTSY01000007">
    <property type="protein sequence ID" value="GMT36511.1"/>
    <property type="molecule type" value="Genomic_DNA"/>
</dbReference>
<feature type="domain" description="Peptidase M12A" evidence="12">
    <location>
        <begin position="36"/>
        <end position="235"/>
    </location>
</feature>
<dbReference type="EC" id="3.4.24.-" evidence="11"/>
<feature type="non-terminal residue" evidence="13">
    <location>
        <position position="1"/>
    </location>
</feature>
<dbReference type="SUPFAM" id="SSF49854">
    <property type="entry name" value="Spermadhesin, CUB domain"/>
    <property type="match status" value="1"/>
</dbReference>
<dbReference type="SMART" id="SM00235">
    <property type="entry name" value="ZnMc"/>
    <property type="match status" value="1"/>
</dbReference>
<feature type="chain" id="PRO_5043099064" description="Metalloendopeptidase" evidence="11">
    <location>
        <begin position="22"/>
        <end position="388"/>
    </location>
</feature>
<evidence type="ECO:0000256" key="6">
    <source>
        <dbReference type="ARBA" id="ARBA00022833"/>
    </source>
</evidence>
<dbReference type="PIRSF" id="PIRSF036365">
    <property type="entry name" value="Astacin_nematoda"/>
    <property type="match status" value="1"/>
</dbReference>
<keyword evidence="8" id="KW-1015">Disulfide bond</keyword>
<name>A0AAV5WVX3_9BILA</name>
<gene>
    <name evidence="13" type="ORF">PFISCL1PPCAC_27808</name>
</gene>
<dbReference type="SUPFAM" id="SSF55486">
    <property type="entry name" value="Metalloproteases ('zincins'), catalytic domain"/>
    <property type="match status" value="1"/>
</dbReference>
<organism evidence="13 14">
    <name type="scientific">Pristionchus fissidentatus</name>
    <dbReference type="NCBI Taxonomy" id="1538716"/>
    <lineage>
        <taxon>Eukaryota</taxon>
        <taxon>Metazoa</taxon>
        <taxon>Ecdysozoa</taxon>
        <taxon>Nematoda</taxon>
        <taxon>Chromadorea</taxon>
        <taxon>Rhabditida</taxon>
        <taxon>Rhabditina</taxon>
        <taxon>Diplogasteromorpha</taxon>
        <taxon>Diplogasteroidea</taxon>
        <taxon>Neodiplogasteridae</taxon>
        <taxon>Pristionchus</taxon>
    </lineage>
</organism>
<evidence type="ECO:0000256" key="9">
    <source>
        <dbReference type="ARBA" id="ARBA00023180"/>
    </source>
</evidence>